<dbReference type="Gene3D" id="3.30.40.10">
    <property type="entry name" value="Zinc/RING finger domain, C3HC4 (zinc finger)"/>
    <property type="match status" value="1"/>
</dbReference>
<dbReference type="CDD" id="cd15505">
    <property type="entry name" value="PHD_ING"/>
    <property type="match status" value="1"/>
</dbReference>
<accession>A0AB34JNE1</accession>
<organism evidence="12 13">
    <name type="scientific">Prymnesium parvum</name>
    <name type="common">Toxic golden alga</name>
    <dbReference type="NCBI Taxonomy" id="97485"/>
    <lineage>
        <taxon>Eukaryota</taxon>
        <taxon>Haptista</taxon>
        <taxon>Haptophyta</taxon>
        <taxon>Prymnesiophyceae</taxon>
        <taxon>Prymnesiales</taxon>
        <taxon>Prymnesiaceae</taxon>
        <taxon>Prymnesium</taxon>
    </lineage>
</organism>
<dbReference type="InterPro" id="IPR028651">
    <property type="entry name" value="ING_fam"/>
</dbReference>
<feature type="binding site" evidence="8">
    <location>
        <position position="189"/>
    </location>
    <ligand>
        <name>Zn(2+)</name>
        <dbReference type="ChEBI" id="CHEBI:29105"/>
        <label>1</label>
    </ligand>
</feature>
<dbReference type="EMBL" id="JBGBPQ010000006">
    <property type="protein sequence ID" value="KAL1522971.1"/>
    <property type="molecule type" value="Genomic_DNA"/>
</dbReference>
<dbReference type="InterPro" id="IPR019787">
    <property type="entry name" value="Znf_PHD-finger"/>
</dbReference>
<dbReference type="PANTHER" id="PTHR10333">
    <property type="entry name" value="INHIBITOR OF GROWTH PROTEIN"/>
    <property type="match status" value="1"/>
</dbReference>
<evidence type="ECO:0000256" key="1">
    <source>
        <dbReference type="ARBA" id="ARBA00004123"/>
    </source>
</evidence>
<keyword evidence="13" id="KW-1185">Reference proteome</keyword>
<reference evidence="12 13" key="1">
    <citation type="journal article" date="2024" name="Science">
        <title>Giant polyketide synthase enzymes in the biosynthesis of giant marine polyether toxins.</title>
        <authorList>
            <person name="Fallon T.R."/>
            <person name="Shende V.V."/>
            <person name="Wierzbicki I.H."/>
            <person name="Pendleton A.L."/>
            <person name="Watervoot N.F."/>
            <person name="Auber R.P."/>
            <person name="Gonzalez D.J."/>
            <person name="Wisecaver J.H."/>
            <person name="Moore B.S."/>
        </authorList>
    </citation>
    <scope>NUCLEOTIDE SEQUENCE [LARGE SCALE GENOMIC DNA]</scope>
    <source>
        <strain evidence="12 13">12B1</strain>
    </source>
</reference>
<dbReference type="Gene3D" id="6.10.140.1740">
    <property type="match status" value="1"/>
</dbReference>
<feature type="binding site" evidence="8">
    <location>
        <position position="165"/>
    </location>
    <ligand>
        <name>Zn(2+)</name>
        <dbReference type="ChEBI" id="CHEBI:29105"/>
        <label>1</label>
    </ligand>
</feature>
<feature type="binding site" evidence="8">
    <location>
        <position position="183"/>
    </location>
    <ligand>
        <name>Zn(2+)</name>
        <dbReference type="ChEBI" id="CHEBI:29105"/>
        <label>2</label>
    </ligand>
</feature>
<keyword evidence="4 9" id="KW-0863">Zinc-finger</keyword>
<evidence type="ECO:0000256" key="9">
    <source>
        <dbReference type="PROSITE-ProRule" id="PRU00146"/>
    </source>
</evidence>
<feature type="binding site" evidence="8">
    <location>
        <position position="208"/>
    </location>
    <ligand>
        <name>Zn(2+)</name>
        <dbReference type="ChEBI" id="CHEBI:29105"/>
        <label>2</label>
    </ligand>
</feature>
<evidence type="ECO:0000256" key="3">
    <source>
        <dbReference type="ARBA" id="ARBA00022723"/>
    </source>
</evidence>
<evidence type="ECO:0000259" key="11">
    <source>
        <dbReference type="PROSITE" id="PS50016"/>
    </source>
</evidence>
<evidence type="ECO:0000256" key="6">
    <source>
        <dbReference type="ARBA" id="ARBA00023242"/>
    </source>
</evidence>
<feature type="region of interest" description="Disordered" evidence="10">
    <location>
        <begin position="1"/>
        <end position="34"/>
    </location>
</feature>
<dbReference type="AlphaFoldDB" id="A0AB34JNE1"/>
<feature type="region of interest" description="Disordered" evidence="10">
    <location>
        <begin position="253"/>
        <end position="287"/>
    </location>
</feature>
<feature type="domain" description="PHD-type" evidence="11">
    <location>
        <begin position="162"/>
        <end position="211"/>
    </location>
</feature>
<keyword evidence="3 8" id="KW-0479">Metal-binding</keyword>
<sequence>MASPQPEEPPRPRRPGRPPKHASAVASASGAPRRTISVQRAMRSLSSVQITVQRSLATTRGLDVRFEASKQRSIGSMRSCLELASSGEEVPPEKLRQARAEQRATFLLAGKKLSLISEAHDLVDRQIGRLEVELLKNHTDMGVDASRGGVAVPPLLLDEPELQYCVCGKGSFGEMVCCDNPMCAIEWFHFNCVGLSATPEGTWLCPMCIWLRRSAVKLAGNVKLTAADDEMGDEEAEGAHGLAPSDALAAELPSIGRGRGRGRPQSDIAFFKPNSGRGRGQGSRGGR</sequence>
<keyword evidence="6" id="KW-0539">Nucleus</keyword>
<dbReference type="InterPro" id="IPR019786">
    <property type="entry name" value="Zinc_finger_PHD-type_CS"/>
</dbReference>
<evidence type="ECO:0000313" key="13">
    <source>
        <dbReference type="Proteomes" id="UP001515480"/>
    </source>
</evidence>
<comment type="caution">
    <text evidence="12">The sequence shown here is derived from an EMBL/GenBank/DDBJ whole genome shotgun (WGS) entry which is preliminary data.</text>
</comment>
<evidence type="ECO:0000256" key="7">
    <source>
        <dbReference type="PIRSR" id="PIRSR628651-50"/>
    </source>
</evidence>
<dbReference type="InterPro" id="IPR013083">
    <property type="entry name" value="Znf_RING/FYVE/PHD"/>
</dbReference>
<feature type="site" description="Histone H3K4me3 binding" evidence="7">
    <location>
        <position position="175"/>
    </location>
</feature>
<evidence type="ECO:0000256" key="5">
    <source>
        <dbReference type="ARBA" id="ARBA00022833"/>
    </source>
</evidence>
<dbReference type="GO" id="GO:0008270">
    <property type="term" value="F:zinc ion binding"/>
    <property type="evidence" value="ECO:0007669"/>
    <property type="project" value="UniProtKB-KW"/>
</dbReference>
<proteinExistence type="inferred from homology"/>
<protein>
    <recommendedName>
        <fullName evidence="11">PHD-type domain-containing protein</fullName>
    </recommendedName>
</protein>
<name>A0AB34JNE1_PRYPA</name>
<dbReference type="SUPFAM" id="SSF57903">
    <property type="entry name" value="FYVE/PHD zinc finger"/>
    <property type="match status" value="1"/>
</dbReference>
<feature type="site" description="Histone H3K4me3 binding" evidence="7">
    <location>
        <position position="179"/>
    </location>
</feature>
<comment type="subcellular location">
    <subcellularLocation>
        <location evidence="1">Nucleus</location>
    </subcellularLocation>
</comment>
<keyword evidence="5 8" id="KW-0862">Zinc</keyword>
<feature type="binding site" evidence="8">
    <location>
        <position position="178"/>
    </location>
    <ligand>
        <name>Zn(2+)</name>
        <dbReference type="ChEBI" id="CHEBI:29105"/>
        <label>2</label>
    </ligand>
</feature>
<evidence type="ECO:0000256" key="4">
    <source>
        <dbReference type="ARBA" id="ARBA00022771"/>
    </source>
</evidence>
<dbReference type="InterPro" id="IPR011011">
    <property type="entry name" value="Znf_FYVE_PHD"/>
</dbReference>
<feature type="binding site" evidence="8">
    <location>
        <position position="205"/>
    </location>
    <ligand>
        <name>Zn(2+)</name>
        <dbReference type="ChEBI" id="CHEBI:29105"/>
        <label>2</label>
    </ligand>
</feature>
<evidence type="ECO:0000313" key="12">
    <source>
        <dbReference type="EMBL" id="KAL1522971.1"/>
    </source>
</evidence>
<dbReference type="PROSITE" id="PS50016">
    <property type="entry name" value="ZF_PHD_2"/>
    <property type="match status" value="1"/>
</dbReference>
<dbReference type="Proteomes" id="UP001515480">
    <property type="component" value="Unassembled WGS sequence"/>
</dbReference>
<dbReference type="PROSITE" id="PS01359">
    <property type="entry name" value="ZF_PHD_1"/>
    <property type="match status" value="1"/>
</dbReference>
<feature type="site" description="Histone H3K4me3 binding" evidence="7">
    <location>
        <position position="187"/>
    </location>
</feature>
<evidence type="ECO:0000256" key="10">
    <source>
        <dbReference type="SAM" id="MobiDB-lite"/>
    </source>
</evidence>
<feature type="binding site" evidence="8">
    <location>
        <position position="167"/>
    </location>
    <ligand>
        <name>Zn(2+)</name>
        <dbReference type="ChEBI" id="CHEBI:29105"/>
        <label>1</label>
    </ligand>
</feature>
<dbReference type="GO" id="GO:0005634">
    <property type="term" value="C:nucleus"/>
    <property type="evidence" value="ECO:0007669"/>
    <property type="project" value="UniProtKB-SubCell"/>
</dbReference>
<evidence type="ECO:0000256" key="2">
    <source>
        <dbReference type="ARBA" id="ARBA00010210"/>
    </source>
</evidence>
<gene>
    <name evidence="12" type="ORF">AB1Y20_017935</name>
</gene>
<feature type="compositionally biased region" description="Gly residues" evidence="10">
    <location>
        <begin position="277"/>
        <end position="287"/>
    </location>
</feature>
<feature type="site" description="Histone H3K4me3 binding" evidence="7">
    <location>
        <position position="164"/>
    </location>
</feature>
<feature type="binding site" evidence="8">
    <location>
        <position position="192"/>
    </location>
    <ligand>
        <name>Zn(2+)</name>
        <dbReference type="ChEBI" id="CHEBI:29105"/>
        <label>1</label>
    </ligand>
</feature>
<evidence type="ECO:0000256" key="8">
    <source>
        <dbReference type="PIRSR" id="PIRSR628651-51"/>
    </source>
</evidence>
<comment type="similarity">
    <text evidence="2">Belongs to the ING family.</text>
</comment>
<dbReference type="SMART" id="SM00249">
    <property type="entry name" value="PHD"/>
    <property type="match status" value="1"/>
</dbReference>
<dbReference type="InterPro" id="IPR001965">
    <property type="entry name" value="Znf_PHD"/>
</dbReference>